<dbReference type="SUPFAM" id="SSF82199">
    <property type="entry name" value="SET domain"/>
    <property type="match status" value="1"/>
</dbReference>
<dbReference type="InterPro" id="IPR001214">
    <property type="entry name" value="SET_dom"/>
</dbReference>
<dbReference type="Gene3D" id="1.10.220.160">
    <property type="match status" value="1"/>
</dbReference>
<dbReference type="PANTHER" id="PTHR12197:SF251">
    <property type="entry name" value="EG:BACR7C10.4 PROTEIN"/>
    <property type="match status" value="1"/>
</dbReference>
<gene>
    <name evidence="7" type="ORF">SERLADRAFT_456499</name>
</gene>
<dbReference type="GO" id="GO:0008270">
    <property type="term" value="F:zinc ion binding"/>
    <property type="evidence" value="ECO:0007669"/>
    <property type="project" value="UniProtKB-KW"/>
</dbReference>
<proteinExistence type="predicted"/>
<dbReference type="InterPro" id="IPR050869">
    <property type="entry name" value="H3K4_H4K5_MeTrfase"/>
</dbReference>
<organism>
    <name type="scientific">Serpula lacrymans var. lacrymans (strain S7.9)</name>
    <name type="common">Dry rot fungus</name>
    <dbReference type="NCBI Taxonomy" id="578457"/>
    <lineage>
        <taxon>Eukaryota</taxon>
        <taxon>Fungi</taxon>
        <taxon>Dikarya</taxon>
        <taxon>Basidiomycota</taxon>
        <taxon>Agaricomycotina</taxon>
        <taxon>Agaricomycetes</taxon>
        <taxon>Agaricomycetidae</taxon>
        <taxon>Boletales</taxon>
        <taxon>Coniophorineae</taxon>
        <taxon>Serpulaceae</taxon>
        <taxon>Serpula</taxon>
    </lineage>
</organism>
<dbReference type="GeneID" id="18817341"/>
<dbReference type="PANTHER" id="PTHR12197">
    <property type="entry name" value="HISTONE-LYSINE N-METHYLTRANSFERASE SMYD"/>
    <property type="match status" value="1"/>
</dbReference>
<evidence type="ECO:0000313" key="7">
    <source>
        <dbReference type="EMBL" id="EGO29135.1"/>
    </source>
</evidence>
<reference evidence="7" key="1">
    <citation type="submission" date="2011-04" db="EMBL/GenBank/DDBJ databases">
        <title>Evolution of plant cell wall degrading machinery underlies the functional diversity of forest fungi.</title>
        <authorList>
            <consortium name="US DOE Joint Genome Institute (JGI-PGF)"/>
            <person name="Eastwood D.C."/>
            <person name="Floudas D."/>
            <person name="Binder M."/>
            <person name="Majcherczyk A."/>
            <person name="Schneider P."/>
            <person name="Aerts A."/>
            <person name="Asiegbu F.O."/>
            <person name="Baker S.E."/>
            <person name="Barry K."/>
            <person name="Bendiksby M."/>
            <person name="Blumentritt M."/>
            <person name="Coutinho P.M."/>
            <person name="Cullen D."/>
            <person name="Cullen D."/>
            <person name="Gathman A."/>
            <person name="Goodell B."/>
            <person name="Henrissat B."/>
            <person name="Ihrmark K."/>
            <person name="Kauserud H."/>
            <person name="Kohler A."/>
            <person name="LaButti K."/>
            <person name="Lapidus A."/>
            <person name="Lavin J.L."/>
            <person name="Lee Y.-H."/>
            <person name="Lindquist E."/>
            <person name="Lilly W."/>
            <person name="Lucas S."/>
            <person name="Morin E."/>
            <person name="Murat C."/>
            <person name="Oguiza J.A."/>
            <person name="Park J."/>
            <person name="Pisabarro A.G."/>
            <person name="Riley R."/>
            <person name="Rosling A."/>
            <person name="Salamov A."/>
            <person name="Schmidt O."/>
            <person name="Schmutz J."/>
            <person name="Skrede I."/>
            <person name="Stenlid J."/>
            <person name="Wiebenga A."/>
            <person name="Xie X."/>
            <person name="Kues U."/>
            <person name="Hibbett D.S."/>
            <person name="Hoffmeister D."/>
            <person name="Hogberg N."/>
            <person name="Martin F."/>
            <person name="Grigoriev I.V."/>
            <person name="Watkinson S.C."/>
        </authorList>
    </citation>
    <scope>NUCLEOTIDE SEQUENCE</scope>
    <source>
        <strain evidence="7">S7.9</strain>
    </source>
</reference>
<dbReference type="Pfam" id="PF00856">
    <property type="entry name" value="SET"/>
    <property type="match status" value="1"/>
</dbReference>
<dbReference type="PROSITE" id="PS50280">
    <property type="entry name" value="SET"/>
    <property type="match status" value="1"/>
</dbReference>
<dbReference type="PROSITE" id="PS50865">
    <property type="entry name" value="ZF_MYND_2"/>
    <property type="match status" value="1"/>
</dbReference>
<evidence type="ECO:0000256" key="2">
    <source>
        <dbReference type="ARBA" id="ARBA00022771"/>
    </source>
</evidence>
<dbReference type="Gene3D" id="2.170.270.10">
    <property type="entry name" value="SET domain"/>
    <property type="match status" value="1"/>
</dbReference>
<keyword evidence="2 4" id="KW-0863">Zinc-finger</keyword>
<dbReference type="SMART" id="SM00317">
    <property type="entry name" value="SET"/>
    <property type="match status" value="1"/>
</dbReference>
<keyword evidence="3" id="KW-0862">Zinc</keyword>
<feature type="domain" description="SET" evidence="5">
    <location>
        <begin position="4"/>
        <end position="260"/>
    </location>
</feature>
<dbReference type="Pfam" id="PF01753">
    <property type="entry name" value="zf-MYND"/>
    <property type="match status" value="1"/>
</dbReference>
<dbReference type="SUPFAM" id="SSF144232">
    <property type="entry name" value="HIT/MYND zinc finger-like"/>
    <property type="match status" value="1"/>
</dbReference>
<dbReference type="AlphaFoldDB" id="F8NGQ4"/>
<dbReference type="HOGENOM" id="CLU_018406_4_1_1"/>
<evidence type="ECO:0000259" key="6">
    <source>
        <dbReference type="PROSITE" id="PS50865"/>
    </source>
</evidence>
<protein>
    <recommendedName>
        <fullName evidence="8">SET domain-containing protein</fullName>
    </recommendedName>
</protein>
<dbReference type="GO" id="GO:0005634">
    <property type="term" value="C:nucleus"/>
    <property type="evidence" value="ECO:0007669"/>
    <property type="project" value="TreeGrafter"/>
</dbReference>
<sequence length="530" mass="57807">MLPPSVEIRNSSVSGRGIWAKEKKEAGSILISVKPHISVLSNQSLHTHCSSCCGPAPPSGLKRCVRCRMVWYCDVNCSSNDWTLHKLECSALKKWSSSAPSPDVAIPSDAVRCLGRILWKRRAEGPESIWAKEIDSMQSHRGSLQPSAFESHTHLAHFLVRFLDLSSPAELSEYGLSTAGDLVDIISKFITNTFTLTSSSLSALGVSVSPLVALINHSCDPNAVIVYPRCSNEPSTEEPLMQVVAIRDIEVDEEILTAYIDTTLPRFSRQKFLKETYNFDCQCPSCTKYSGVDPRESMWCPKSCGGKCAVPTEENSLTRCEKCQTPVTSPDAVLDVLRVGQEALDKAVALRSRDFNKAKQLTTNMIPILTSAGLTPACHPLLALNELHQSLLVSAFSSNLTQSVLDDSVRAAAKYSAGLSYVLREGHPVRGVALADLGKLLAVDEPEPSTSNSSGRDAVFPPSGPRRLKLALETLKQARTELYIGFGRKNEGGEVGKSIRETVVSLERELGVWSQGVRNVLEDMPKPLKS</sequence>
<evidence type="ECO:0000259" key="5">
    <source>
        <dbReference type="PROSITE" id="PS50280"/>
    </source>
</evidence>
<dbReference type="InterPro" id="IPR046341">
    <property type="entry name" value="SET_dom_sf"/>
</dbReference>
<dbReference type="EMBL" id="GL945429">
    <property type="protein sequence ID" value="EGO29135.1"/>
    <property type="molecule type" value="Genomic_DNA"/>
</dbReference>
<evidence type="ECO:0000256" key="3">
    <source>
        <dbReference type="ARBA" id="ARBA00022833"/>
    </source>
</evidence>
<dbReference type="Proteomes" id="UP000008064">
    <property type="component" value="Unassembled WGS sequence"/>
</dbReference>
<dbReference type="KEGG" id="sla:SERLADRAFT_456499"/>
<name>F8NGQ4_SERL9</name>
<dbReference type="InterPro" id="IPR002893">
    <property type="entry name" value="Znf_MYND"/>
</dbReference>
<feature type="domain" description="MYND-type" evidence="6">
    <location>
        <begin position="49"/>
        <end position="89"/>
    </location>
</feature>
<keyword evidence="1" id="KW-0479">Metal-binding</keyword>
<dbReference type="RefSeq" id="XP_007313377.1">
    <property type="nucleotide sequence ID" value="XM_007313315.1"/>
</dbReference>
<dbReference type="OrthoDB" id="265717at2759"/>
<evidence type="ECO:0008006" key="8">
    <source>
        <dbReference type="Google" id="ProtNLM"/>
    </source>
</evidence>
<dbReference type="Gene3D" id="6.10.140.2220">
    <property type="match status" value="1"/>
</dbReference>
<evidence type="ECO:0000256" key="4">
    <source>
        <dbReference type="PROSITE-ProRule" id="PRU00134"/>
    </source>
</evidence>
<evidence type="ECO:0000256" key="1">
    <source>
        <dbReference type="ARBA" id="ARBA00022723"/>
    </source>
</evidence>
<accession>F8NGQ4</accession>